<dbReference type="Proteomes" id="UP000700732">
    <property type="component" value="Unassembled WGS sequence"/>
</dbReference>
<reference evidence="1 2" key="1">
    <citation type="submission" date="2019-06" db="EMBL/GenBank/DDBJ databases">
        <title>Spirosoma utsteinense sp. nov. isolated from Antarctic ice-free soils.</title>
        <authorList>
            <person name="Tahon G."/>
        </authorList>
    </citation>
    <scope>NUCLEOTIDE SEQUENCE [LARGE SCALE GENOMIC DNA]</scope>
    <source>
        <strain evidence="1 2">LMG 31447</strain>
    </source>
</reference>
<dbReference type="EMBL" id="VFIA01000067">
    <property type="protein sequence ID" value="MBC3794940.1"/>
    <property type="molecule type" value="Genomic_DNA"/>
</dbReference>
<gene>
    <name evidence="1" type="ORF">FH603_5472</name>
</gene>
<dbReference type="CDD" id="cd02947">
    <property type="entry name" value="TRX_family"/>
    <property type="match status" value="1"/>
</dbReference>
<proteinExistence type="predicted"/>
<dbReference type="SUPFAM" id="SSF52833">
    <property type="entry name" value="Thioredoxin-like"/>
    <property type="match status" value="1"/>
</dbReference>
<dbReference type="InterPro" id="IPR036249">
    <property type="entry name" value="Thioredoxin-like_sf"/>
</dbReference>
<sequence>MKRNDPDPILIPARSAVLLIFMPSERTDYQQRDSLTALTESLQKLLGESVRILKIDEATHPDVVKSFAITHTPAFVLVRQGIELWRQVGMPDKETPALLTQRLMSF</sequence>
<evidence type="ECO:0000313" key="1">
    <source>
        <dbReference type="EMBL" id="MBC3794940.1"/>
    </source>
</evidence>
<dbReference type="Gene3D" id="3.40.30.10">
    <property type="entry name" value="Glutaredoxin"/>
    <property type="match status" value="1"/>
</dbReference>
<evidence type="ECO:0000313" key="2">
    <source>
        <dbReference type="Proteomes" id="UP000700732"/>
    </source>
</evidence>
<comment type="caution">
    <text evidence="1">The sequence shown here is derived from an EMBL/GenBank/DDBJ whole genome shotgun (WGS) entry which is preliminary data.</text>
</comment>
<keyword evidence="2" id="KW-1185">Reference proteome</keyword>
<accession>A0ABR6WEH5</accession>
<organism evidence="1 2">
    <name type="scientific">Spirosoma utsteinense</name>
    <dbReference type="NCBI Taxonomy" id="2585773"/>
    <lineage>
        <taxon>Bacteria</taxon>
        <taxon>Pseudomonadati</taxon>
        <taxon>Bacteroidota</taxon>
        <taxon>Cytophagia</taxon>
        <taxon>Cytophagales</taxon>
        <taxon>Cytophagaceae</taxon>
        <taxon>Spirosoma</taxon>
    </lineage>
</organism>
<name>A0ABR6WEH5_9BACT</name>
<protein>
    <recommendedName>
        <fullName evidence="3">Thioredoxin</fullName>
    </recommendedName>
</protein>
<dbReference type="RefSeq" id="WP_186741938.1">
    <property type="nucleotide sequence ID" value="NZ_VFIA01000067.1"/>
</dbReference>
<evidence type="ECO:0008006" key="3">
    <source>
        <dbReference type="Google" id="ProtNLM"/>
    </source>
</evidence>